<keyword evidence="1" id="KW-0472">Membrane</keyword>
<evidence type="ECO:0000256" key="1">
    <source>
        <dbReference type="SAM" id="Phobius"/>
    </source>
</evidence>
<sequence length="67" mass="7199">MVLAWDVAWLWGFAAGIIAGAAAGVLYAAWRLAGKLAERERAVSECQRLLRLCHTALGRELEGESSG</sequence>
<feature type="transmembrane region" description="Helical" evidence="1">
    <location>
        <begin position="6"/>
        <end position="30"/>
    </location>
</feature>
<organism evidence="2 3">
    <name type="scientific">Pyrodictium delaneyi</name>
    <dbReference type="NCBI Taxonomy" id="1273541"/>
    <lineage>
        <taxon>Archaea</taxon>
        <taxon>Thermoproteota</taxon>
        <taxon>Thermoprotei</taxon>
        <taxon>Desulfurococcales</taxon>
        <taxon>Pyrodictiaceae</taxon>
        <taxon>Pyrodictium</taxon>
    </lineage>
</organism>
<evidence type="ECO:0000313" key="3">
    <source>
        <dbReference type="Proteomes" id="UP000196694"/>
    </source>
</evidence>
<gene>
    <name evidence="2" type="ORF">Pdsh_02120</name>
</gene>
<protein>
    <submittedName>
        <fullName evidence="2">Uncharacterized protein</fullName>
    </submittedName>
</protein>
<dbReference type="AlphaFoldDB" id="A0A211YRC6"/>
<evidence type="ECO:0000313" key="2">
    <source>
        <dbReference type="EMBL" id="OWJ55605.1"/>
    </source>
</evidence>
<dbReference type="Proteomes" id="UP000196694">
    <property type="component" value="Unassembled WGS sequence"/>
</dbReference>
<keyword evidence="3" id="KW-1185">Reference proteome</keyword>
<accession>A0A211YRC6</accession>
<proteinExistence type="predicted"/>
<comment type="caution">
    <text evidence="2">The sequence shown here is derived from an EMBL/GenBank/DDBJ whole genome shotgun (WGS) entry which is preliminary data.</text>
</comment>
<name>A0A211YRC6_9CREN</name>
<dbReference type="EMBL" id="NCQP01000001">
    <property type="protein sequence ID" value="OWJ55605.1"/>
    <property type="molecule type" value="Genomic_DNA"/>
</dbReference>
<keyword evidence="1" id="KW-0812">Transmembrane</keyword>
<reference evidence="2 3" key="1">
    <citation type="submission" date="2017-05" db="EMBL/GenBank/DDBJ databases">
        <title>The draft genome of the hyperthermophilic archaeon 'Pyrodictium delaneyi strain Hulk', an iron and nitrate reducer, reveals the capacity for sulfate reduction.</title>
        <authorList>
            <person name="Demey L.M."/>
            <person name="Miller C."/>
            <person name="Manzella M."/>
            <person name="Reguera G."/>
            <person name="Kashefi K."/>
        </authorList>
    </citation>
    <scope>NUCLEOTIDE SEQUENCE [LARGE SCALE GENOMIC DNA]</scope>
    <source>
        <strain evidence="2 3">Hulk</strain>
    </source>
</reference>
<keyword evidence="1" id="KW-1133">Transmembrane helix</keyword>